<dbReference type="PANTHER" id="PTHR38593">
    <property type="entry name" value="BLR2558 PROTEIN"/>
    <property type="match status" value="1"/>
</dbReference>
<evidence type="ECO:0000256" key="1">
    <source>
        <dbReference type="SAM" id="MobiDB-lite"/>
    </source>
</evidence>
<sequence>MSVASRHVMATGVVIGALAFTLIALLIPVQKFGGSNASAATAPAADDDGAGTLSTAFGPLTPQDRDFVRKVRLAGLWELPAGRQAMQRSSRPAIRTAGMHLVEGHTELDRRVLEVGQALGMELPSQPSAQQQGWLDQMDKAQGPQYEQLFIQLLRRAHGKVFQLVAQIRAQTRNSQVRALATDANNTVLDHISVLEASGLVDFDGLTDTPPGTPSGPATAPASSPVSRPTK</sequence>
<dbReference type="KEGG" id="svn:CP980_05395"/>
<evidence type="ECO:0000259" key="3">
    <source>
        <dbReference type="Pfam" id="PF13628"/>
    </source>
</evidence>
<feature type="compositionally biased region" description="Low complexity" evidence="1">
    <location>
        <begin position="215"/>
        <end position="225"/>
    </location>
</feature>
<dbReference type="EMBL" id="CP023692">
    <property type="protein sequence ID" value="QEV49655.1"/>
    <property type="molecule type" value="Genomic_DNA"/>
</dbReference>
<accession>A0A5J6JGK8</accession>
<feature type="region of interest" description="Disordered" evidence="1">
    <location>
        <begin position="205"/>
        <end position="231"/>
    </location>
</feature>
<dbReference type="InterPro" id="IPR025419">
    <property type="entry name" value="DUF4142"/>
</dbReference>
<evidence type="ECO:0000256" key="2">
    <source>
        <dbReference type="SAM" id="Phobius"/>
    </source>
</evidence>
<gene>
    <name evidence="4" type="ORF">CP980_05395</name>
</gene>
<dbReference type="RefSeq" id="WP_132754773.1">
    <property type="nucleotide sequence ID" value="NZ_BNBW01000001.1"/>
</dbReference>
<name>A0A5J6JGK8_STRVI</name>
<proteinExistence type="predicted"/>
<evidence type="ECO:0000313" key="5">
    <source>
        <dbReference type="Proteomes" id="UP000325563"/>
    </source>
</evidence>
<dbReference type="Proteomes" id="UP000325563">
    <property type="component" value="Chromosome"/>
</dbReference>
<dbReference type="PANTHER" id="PTHR38593:SF1">
    <property type="entry name" value="BLR2558 PROTEIN"/>
    <property type="match status" value="1"/>
</dbReference>
<protein>
    <submittedName>
        <fullName evidence="4">DUF4142 domain-containing protein</fullName>
    </submittedName>
</protein>
<keyword evidence="2" id="KW-1133">Transmembrane helix</keyword>
<dbReference type="Pfam" id="PF13628">
    <property type="entry name" value="DUF4142"/>
    <property type="match status" value="1"/>
</dbReference>
<evidence type="ECO:0000313" key="4">
    <source>
        <dbReference type="EMBL" id="QEV49655.1"/>
    </source>
</evidence>
<feature type="domain" description="DUF4142" evidence="3">
    <location>
        <begin position="63"/>
        <end position="193"/>
    </location>
</feature>
<keyword evidence="2" id="KW-0812">Transmembrane</keyword>
<keyword evidence="2" id="KW-0472">Membrane</keyword>
<organism evidence="4 5">
    <name type="scientific">Streptomyces vinaceus</name>
    <dbReference type="NCBI Taxonomy" id="1960"/>
    <lineage>
        <taxon>Bacteria</taxon>
        <taxon>Bacillati</taxon>
        <taxon>Actinomycetota</taxon>
        <taxon>Actinomycetes</taxon>
        <taxon>Kitasatosporales</taxon>
        <taxon>Streptomycetaceae</taxon>
        <taxon>Streptomyces</taxon>
    </lineage>
</organism>
<dbReference type="Gene3D" id="1.20.1260.10">
    <property type="match status" value="1"/>
</dbReference>
<dbReference type="InterPro" id="IPR012347">
    <property type="entry name" value="Ferritin-like"/>
</dbReference>
<reference evidence="4 5" key="1">
    <citation type="submission" date="2017-09" db="EMBL/GenBank/DDBJ databases">
        <authorList>
            <person name="Lee N."/>
            <person name="Cho B.-K."/>
        </authorList>
    </citation>
    <scope>NUCLEOTIDE SEQUENCE [LARGE SCALE GENOMIC DNA]</scope>
    <source>
        <strain evidence="4 5">ATCC 27476</strain>
    </source>
</reference>
<dbReference type="AlphaFoldDB" id="A0A5J6JGK8"/>
<dbReference type="GeneID" id="95609995"/>
<keyword evidence="5" id="KW-1185">Reference proteome</keyword>
<feature type="transmembrane region" description="Helical" evidence="2">
    <location>
        <begin position="7"/>
        <end position="27"/>
    </location>
</feature>